<dbReference type="InterPro" id="IPR005754">
    <property type="entry name" value="Sortase"/>
</dbReference>
<feature type="transmembrane region" description="Helical" evidence="6">
    <location>
        <begin position="49"/>
        <end position="71"/>
    </location>
</feature>
<dbReference type="Gene3D" id="2.40.260.10">
    <property type="entry name" value="Sortase"/>
    <property type="match status" value="1"/>
</dbReference>
<protein>
    <recommendedName>
        <fullName evidence="9">Sortase</fullName>
    </recommendedName>
</protein>
<comment type="subcellular location">
    <subcellularLocation>
        <location evidence="1">Endomembrane system</location>
        <topology evidence="1">Multi-pass membrane protein</topology>
    </subcellularLocation>
</comment>
<dbReference type="InterPro" id="IPR023365">
    <property type="entry name" value="Sortase_dom-sf"/>
</dbReference>
<evidence type="ECO:0000313" key="8">
    <source>
        <dbReference type="Proteomes" id="UP000177126"/>
    </source>
</evidence>
<evidence type="ECO:0000256" key="4">
    <source>
        <dbReference type="ARBA" id="ARBA00022989"/>
    </source>
</evidence>
<dbReference type="InterPro" id="IPR042003">
    <property type="entry name" value="Sortase_E"/>
</dbReference>
<evidence type="ECO:0000256" key="2">
    <source>
        <dbReference type="ARBA" id="ARBA00022692"/>
    </source>
</evidence>
<accession>A0A1G2FW09</accession>
<sequence length="366" mass="41229">MEQKNNTLKNLLGCLPKALLWNFVIGAATLLISIFLGGPKIYIDLQTAVIVFCLMLVPYIALTWWSILTLAKDKRRKLLITDGPYRYSRNPMYAAIIFILNPALGILFRSWLLFLAAVPIYFIWQKLVRAEENGALMEKFGAAYSEYQKNTARFWPNLRKINPFLFYGSAGVLIFFISFIFLNSGALYLRWVVFETRGEIAYDEPATAQNQLFSPASTKMNRADYNASADTIIVSKLGIRAPLVSAAGTSQKELDEALNQGVIFYPGSALPGQNGEMVLAGHSSVWPWVKTEYGQVFTLLDKLTSGDTVSIIYNNRQYDYQITGQEILNPNQVKISDIDRPVLKMTTCWPVGTTLKRLVVYGELIQ</sequence>
<evidence type="ECO:0000256" key="5">
    <source>
        <dbReference type="ARBA" id="ARBA00023136"/>
    </source>
</evidence>
<keyword evidence="3" id="KW-0378">Hydrolase</keyword>
<evidence type="ECO:0000313" key="7">
    <source>
        <dbReference type="EMBL" id="OGZ41800.1"/>
    </source>
</evidence>
<dbReference type="NCBIfam" id="TIGR01076">
    <property type="entry name" value="sortase_fam"/>
    <property type="match status" value="1"/>
</dbReference>
<dbReference type="AlphaFoldDB" id="A0A1G2FW09"/>
<keyword evidence="2 6" id="KW-0812">Transmembrane</keyword>
<dbReference type="GO" id="GO:0016787">
    <property type="term" value="F:hydrolase activity"/>
    <property type="evidence" value="ECO:0007669"/>
    <property type="project" value="UniProtKB-KW"/>
</dbReference>
<feature type="transmembrane region" description="Helical" evidence="6">
    <location>
        <begin position="92"/>
        <end position="124"/>
    </location>
</feature>
<dbReference type="Proteomes" id="UP000177126">
    <property type="component" value="Unassembled WGS sequence"/>
</dbReference>
<evidence type="ECO:0000256" key="6">
    <source>
        <dbReference type="SAM" id="Phobius"/>
    </source>
</evidence>
<dbReference type="GO" id="GO:0012505">
    <property type="term" value="C:endomembrane system"/>
    <property type="evidence" value="ECO:0007669"/>
    <property type="project" value="UniProtKB-SubCell"/>
</dbReference>
<dbReference type="InterPro" id="IPR007318">
    <property type="entry name" value="Phopholipid_MeTrfase"/>
</dbReference>
<keyword evidence="4 6" id="KW-1133">Transmembrane helix</keyword>
<dbReference type="Gene3D" id="1.20.120.1630">
    <property type="match status" value="1"/>
</dbReference>
<evidence type="ECO:0008006" key="9">
    <source>
        <dbReference type="Google" id="ProtNLM"/>
    </source>
</evidence>
<evidence type="ECO:0000256" key="3">
    <source>
        <dbReference type="ARBA" id="ARBA00022801"/>
    </source>
</evidence>
<keyword evidence="5 6" id="KW-0472">Membrane</keyword>
<feature type="transmembrane region" description="Helical" evidence="6">
    <location>
        <begin position="20"/>
        <end position="43"/>
    </location>
</feature>
<gene>
    <name evidence="7" type="ORF">A3B04_01865</name>
</gene>
<name>A0A1G2FW09_9BACT</name>
<dbReference type="SUPFAM" id="SSF63817">
    <property type="entry name" value="Sortase"/>
    <property type="match status" value="1"/>
</dbReference>
<dbReference type="Pfam" id="PF04203">
    <property type="entry name" value="Sortase"/>
    <property type="match status" value="1"/>
</dbReference>
<feature type="transmembrane region" description="Helical" evidence="6">
    <location>
        <begin position="164"/>
        <end position="189"/>
    </location>
</feature>
<dbReference type="CDD" id="cd05830">
    <property type="entry name" value="Sortase_E"/>
    <property type="match status" value="1"/>
</dbReference>
<reference evidence="7 8" key="1">
    <citation type="journal article" date="2016" name="Nat. Commun.">
        <title>Thousands of microbial genomes shed light on interconnected biogeochemical processes in an aquifer system.</title>
        <authorList>
            <person name="Anantharaman K."/>
            <person name="Brown C.T."/>
            <person name="Hug L.A."/>
            <person name="Sharon I."/>
            <person name="Castelle C.J."/>
            <person name="Probst A.J."/>
            <person name="Thomas B.C."/>
            <person name="Singh A."/>
            <person name="Wilkins M.J."/>
            <person name="Karaoz U."/>
            <person name="Brodie E.L."/>
            <person name="Williams K.H."/>
            <person name="Hubbard S.S."/>
            <person name="Banfield J.F."/>
        </authorList>
    </citation>
    <scope>NUCLEOTIDE SEQUENCE [LARGE SCALE GENOMIC DNA]</scope>
</reference>
<evidence type="ECO:0000256" key="1">
    <source>
        <dbReference type="ARBA" id="ARBA00004127"/>
    </source>
</evidence>
<dbReference type="Pfam" id="PF04191">
    <property type="entry name" value="PEMT"/>
    <property type="match status" value="1"/>
</dbReference>
<comment type="caution">
    <text evidence="7">The sequence shown here is derived from an EMBL/GenBank/DDBJ whole genome shotgun (WGS) entry which is preliminary data.</text>
</comment>
<dbReference type="EMBL" id="MHNF01000008">
    <property type="protein sequence ID" value="OGZ41800.1"/>
    <property type="molecule type" value="Genomic_DNA"/>
</dbReference>
<proteinExistence type="predicted"/>
<organism evidence="7 8">
    <name type="scientific">Candidatus Portnoybacteria bacterium RIFCSPLOWO2_02_FULL_39_11</name>
    <dbReference type="NCBI Taxonomy" id="1802001"/>
    <lineage>
        <taxon>Bacteria</taxon>
        <taxon>Candidatus Portnoyibacteriota</taxon>
    </lineage>
</organism>